<feature type="region of interest" description="Disordered" evidence="1">
    <location>
        <begin position="198"/>
        <end position="235"/>
    </location>
</feature>
<evidence type="ECO:0000313" key="3">
    <source>
        <dbReference type="Proteomes" id="UP000735302"/>
    </source>
</evidence>
<evidence type="ECO:0000256" key="1">
    <source>
        <dbReference type="SAM" id="MobiDB-lite"/>
    </source>
</evidence>
<proteinExistence type="predicted"/>
<name>A0AAV3XX40_9GAST</name>
<reference evidence="2 3" key="1">
    <citation type="journal article" date="2021" name="Elife">
        <title>Chloroplast acquisition without the gene transfer in kleptoplastic sea slugs, Plakobranchus ocellatus.</title>
        <authorList>
            <person name="Maeda T."/>
            <person name="Takahashi S."/>
            <person name="Yoshida T."/>
            <person name="Shimamura S."/>
            <person name="Takaki Y."/>
            <person name="Nagai Y."/>
            <person name="Toyoda A."/>
            <person name="Suzuki Y."/>
            <person name="Arimoto A."/>
            <person name="Ishii H."/>
            <person name="Satoh N."/>
            <person name="Nishiyama T."/>
            <person name="Hasebe M."/>
            <person name="Maruyama T."/>
            <person name="Minagawa J."/>
            <person name="Obokata J."/>
            <person name="Shigenobu S."/>
        </authorList>
    </citation>
    <scope>NUCLEOTIDE SEQUENCE [LARGE SCALE GENOMIC DNA]</scope>
</reference>
<sequence length="261" mass="28815">MVEAWPEKGNAYEAHNTQRCQLHKASTTCQNYKLISEARFHAFIPHDSLNATCTKMQDALNCVDQLLLGCNDMARIPYDTQTAVLKAVCTDKREEYLRSAACFSTPYLQEVIGSACISAAANPALLASRPCGLLAFISDCAETAVRVNKANGCSPEDAKLMKRLMQIYLELSVGKMCKIWKEDQSTIRPGIINVGSKANLTTQKPTDKEKPLISNDSSSLMSKSEPRIIKKTQKSASYSRKQQSLVISLGLIVLFIHHLVS</sequence>
<accession>A0AAV3XX40</accession>
<dbReference type="EMBL" id="BLXT01000184">
    <property type="protein sequence ID" value="GFN74964.1"/>
    <property type="molecule type" value="Genomic_DNA"/>
</dbReference>
<protein>
    <submittedName>
        <fullName evidence="2">Uncharacterized protein</fullName>
    </submittedName>
</protein>
<gene>
    <name evidence="2" type="ORF">PoB_000147000</name>
</gene>
<dbReference type="AlphaFoldDB" id="A0AAV3XX40"/>
<comment type="caution">
    <text evidence="2">The sequence shown here is derived from an EMBL/GenBank/DDBJ whole genome shotgun (WGS) entry which is preliminary data.</text>
</comment>
<evidence type="ECO:0000313" key="2">
    <source>
        <dbReference type="EMBL" id="GFN74964.1"/>
    </source>
</evidence>
<organism evidence="2 3">
    <name type="scientific">Plakobranchus ocellatus</name>
    <dbReference type="NCBI Taxonomy" id="259542"/>
    <lineage>
        <taxon>Eukaryota</taxon>
        <taxon>Metazoa</taxon>
        <taxon>Spiralia</taxon>
        <taxon>Lophotrochozoa</taxon>
        <taxon>Mollusca</taxon>
        <taxon>Gastropoda</taxon>
        <taxon>Heterobranchia</taxon>
        <taxon>Euthyneura</taxon>
        <taxon>Panpulmonata</taxon>
        <taxon>Sacoglossa</taxon>
        <taxon>Placobranchoidea</taxon>
        <taxon>Plakobranchidae</taxon>
        <taxon>Plakobranchus</taxon>
    </lineage>
</organism>
<keyword evidence="3" id="KW-1185">Reference proteome</keyword>
<dbReference type="Proteomes" id="UP000735302">
    <property type="component" value="Unassembled WGS sequence"/>
</dbReference>